<dbReference type="RefSeq" id="WP_036654316.1">
    <property type="nucleotide sequence ID" value="NZ_JQCR01000003.1"/>
</dbReference>
<organism evidence="2 3">
    <name type="scientific">Paenibacillus wynnii</name>
    <dbReference type="NCBI Taxonomy" id="268407"/>
    <lineage>
        <taxon>Bacteria</taxon>
        <taxon>Bacillati</taxon>
        <taxon>Bacillota</taxon>
        <taxon>Bacilli</taxon>
        <taxon>Bacillales</taxon>
        <taxon>Paenibacillaceae</taxon>
        <taxon>Paenibacillus</taxon>
    </lineage>
</organism>
<protein>
    <submittedName>
        <fullName evidence="2">Uncharacterized protein</fullName>
    </submittedName>
</protein>
<accession>A0A098M2F3</accession>
<keyword evidence="1" id="KW-0472">Membrane</keyword>
<reference evidence="2 3" key="1">
    <citation type="submission" date="2014-08" db="EMBL/GenBank/DDBJ databases">
        <authorList>
            <person name="den Bakker H.C."/>
        </authorList>
    </citation>
    <scope>NUCLEOTIDE SEQUENCE [LARGE SCALE GENOMIC DNA]</scope>
    <source>
        <strain evidence="2 3">DSM 18334</strain>
    </source>
</reference>
<keyword evidence="1" id="KW-1133">Transmembrane helix</keyword>
<dbReference type="EMBL" id="JQCR01000003">
    <property type="protein sequence ID" value="KGE16460.1"/>
    <property type="molecule type" value="Genomic_DNA"/>
</dbReference>
<evidence type="ECO:0000313" key="2">
    <source>
        <dbReference type="EMBL" id="KGE16460.1"/>
    </source>
</evidence>
<feature type="transmembrane region" description="Helical" evidence="1">
    <location>
        <begin position="50"/>
        <end position="71"/>
    </location>
</feature>
<dbReference type="Proteomes" id="UP000029734">
    <property type="component" value="Unassembled WGS sequence"/>
</dbReference>
<evidence type="ECO:0000256" key="1">
    <source>
        <dbReference type="SAM" id="Phobius"/>
    </source>
</evidence>
<keyword evidence="1" id="KW-0812">Transmembrane</keyword>
<feature type="transmembrane region" description="Helical" evidence="1">
    <location>
        <begin position="7"/>
        <end position="30"/>
    </location>
</feature>
<comment type="caution">
    <text evidence="2">The sequence shown here is derived from an EMBL/GenBank/DDBJ whole genome shotgun (WGS) entry which is preliminary data.</text>
</comment>
<gene>
    <name evidence="2" type="ORF">PWYN_17150</name>
</gene>
<evidence type="ECO:0000313" key="3">
    <source>
        <dbReference type="Proteomes" id="UP000029734"/>
    </source>
</evidence>
<dbReference type="AlphaFoldDB" id="A0A098M2F3"/>
<proteinExistence type="predicted"/>
<keyword evidence="3" id="KW-1185">Reference proteome</keyword>
<sequence length="110" mass="12324">MSRRTTGVIFIAIAAFLYATRYICGTLLTVNSNMNFIGNHEMYVTALDTLGSGLTIFSLLSLVIGAGYLIWADFGGKLREVKKQYDIMEEQYFKPVELRETSPDKKVDGD</sequence>
<dbReference type="OrthoDB" id="2645700at2"/>
<name>A0A098M2F3_9BACL</name>
<reference evidence="2 3" key="2">
    <citation type="submission" date="2014-10" db="EMBL/GenBank/DDBJ databases">
        <title>Comparative genomics of the Paenibacillus odorifer group.</title>
        <authorList>
            <person name="Tsai Y.-C."/>
            <person name="Martin N."/>
            <person name="Korlach J."/>
            <person name="Wiedmann M."/>
        </authorList>
    </citation>
    <scope>NUCLEOTIDE SEQUENCE [LARGE SCALE GENOMIC DNA]</scope>
    <source>
        <strain evidence="2 3">DSM 18334</strain>
    </source>
</reference>